<evidence type="ECO:0000313" key="3">
    <source>
        <dbReference type="Proteomes" id="UP000006048"/>
    </source>
</evidence>
<feature type="chain" id="PRO_5003686294" evidence="1">
    <location>
        <begin position="19"/>
        <end position="261"/>
    </location>
</feature>
<dbReference type="Gene3D" id="1.25.40.10">
    <property type="entry name" value="Tetratricopeptide repeat domain"/>
    <property type="match status" value="1"/>
</dbReference>
<dbReference type="Proteomes" id="UP000006048">
    <property type="component" value="Chromosome"/>
</dbReference>
<dbReference type="PATRIC" id="fig|869212.3.peg.189"/>
<organism evidence="2 3">
    <name type="scientific">Turneriella parva (strain ATCC BAA-1111 / DSM 21527 / NCTC 11395 / H)</name>
    <name type="common">Leptospira parva</name>
    <dbReference type="NCBI Taxonomy" id="869212"/>
    <lineage>
        <taxon>Bacteria</taxon>
        <taxon>Pseudomonadati</taxon>
        <taxon>Spirochaetota</taxon>
        <taxon>Spirochaetia</taxon>
        <taxon>Leptospirales</taxon>
        <taxon>Leptospiraceae</taxon>
        <taxon>Turneriella</taxon>
    </lineage>
</organism>
<dbReference type="EMBL" id="CP002959">
    <property type="protein sequence ID" value="AFM10888.1"/>
    <property type="molecule type" value="Genomic_DNA"/>
</dbReference>
<evidence type="ECO:0000256" key="1">
    <source>
        <dbReference type="SAM" id="SignalP"/>
    </source>
</evidence>
<proteinExistence type="predicted"/>
<dbReference type="RefSeq" id="WP_014801409.1">
    <property type="nucleotide sequence ID" value="NC_018020.1"/>
</dbReference>
<keyword evidence="3" id="KW-1185">Reference proteome</keyword>
<dbReference type="AlphaFoldDB" id="I4B0T1"/>
<accession>I4B0T1</accession>
<protein>
    <submittedName>
        <fullName evidence="2">Uncharacterized protein</fullName>
    </submittedName>
</protein>
<dbReference type="SUPFAM" id="SSF48452">
    <property type="entry name" value="TPR-like"/>
    <property type="match status" value="1"/>
</dbReference>
<dbReference type="HOGENOM" id="CLU_1065355_0_0_12"/>
<reference evidence="2 3" key="1">
    <citation type="submission" date="2012-06" db="EMBL/GenBank/DDBJ databases">
        <title>The complete chromosome of genome of Turneriella parva DSM 21527.</title>
        <authorList>
            <consortium name="US DOE Joint Genome Institute (JGI-PGF)"/>
            <person name="Lucas S."/>
            <person name="Han J."/>
            <person name="Lapidus A."/>
            <person name="Bruce D."/>
            <person name="Goodwin L."/>
            <person name="Pitluck S."/>
            <person name="Peters L."/>
            <person name="Kyrpides N."/>
            <person name="Mavromatis K."/>
            <person name="Ivanova N."/>
            <person name="Mikhailova N."/>
            <person name="Chertkov O."/>
            <person name="Detter J.C."/>
            <person name="Tapia R."/>
            <person name="Han C."/>
            <person name="Land M."/>
            <person name="Hauser L."/>
            <person name="Markowitz V."/>
            <person name="Cheng J.-F."/>
            <person name="Hugenholtz P."/>
            <person name="Woyke T."/>
            <person name="Wu D."/>
            <person name="Gronow S."/>
            <person name="Wellnitz S."/>
            <person name="Brambilla E."/>
            <person name="Klenk H.-P."/>
            <person name="Eisen J.A."/>
        </authorList>
    </citation>
    <scope>NUCLEOTIDE SEQUENCE [LARGE SCALE GENOMIC DNA]</scope>
    <source>
        <strain evidence="3">ATCC BAA-1111 / DSM 21527 / NCTC 11395 / H</strain>
    </source>
</reference>
<sequence length="261" mass="28404">MRTALKTLLFATTFAASAQKVAPESAYEKALAYFEQKNFDACITAIRPAIKDPSTSSGQAQLRVLVAHCHAGKKNYADAIAHLRIVADENEARTDVREDIVALLLAQGKYREARKVGYRYAAAMKEDGKPVPAALTLNVARAELGYGKPSAALSLAREAKQSDNAEIKYGGLITETRALIALGNLAEADIALSYAESMRDADVHAMLRANIAELQWAQQKFPEDKRADVVAAYEKLGRSENTEIKTAATRNLERVKAIKAP</sequence>
<dbReference type="KEGG" id="tpx:Turpa_0228"/>
<gene>
    <name evidence="2" type="ordered locus">Turpa_0228</name>
</gene>
<evidence type="ECO:0000313" key="2">
    <source>
        <dbReference type="EMBL" id="AFM10888.1"/>
    </source>
</evidence>
<keyword evidence="1" id="KW-0732">Signal</keyword>
<feature type="signal peptide" evidence="1">
    <location>
        <begin position="1"/>
        <end position="18"/>
    </location>
</feature>
<dbReference type="Pfam" id="PF12895">
    <property type="entry name" value="ANAPC3"/>
    <property type="match status" value="1"/>
</dbReference>
<dbReference type="InterPro" id="IPR011990">
    <property type="entry name" value="TPR-like_helical_dom_sf"/>
</dbReference>
<dbReference type="STRING" id="869212.Turpa_0228"/>
<name>I4B0T1_TURPD</name>